<sequence>MTQVIHSGRVISITEFRKNPVECVNSGKGALAIMSRNYPAFYCVSAEEFGKLLELAEIGKKSQAN</sequence>
<name>A0ABX9ANF8_9ENTR</name>
<gene>
    <name evidence="2" type="ORF">K6K13_04650</name>
</gene>
<dbReference type="RefSeq" id="WP_222159742.1">
    <property type="nucleotide sequence ID" value="NZ_CP081864.1"/>
</dbReference>
<evidence type="ECO:0000256" key="1">
    <source>
        <dbReference type="ARBA" id="ARBA00009981"/>
    </source>
</evidence>
<proteinExistence type="inferred from homology"/>
<dbReference type="Proteomes" id="UP000825886">
    <property type="component" value="Chromosome"/>
</dbReference>
<evidence type="ECO:0000313" key="3">
    <source>
        <dbReference type="Proteomes" id="UP000825886"/>
    </source>
</evidence>
<protein>
    <submittedName>
        <fullName evidence="2">Antitoxin of toxin-antitoxin stability system</fullName>
    </submittedName>
</protein>
<organism evidence="2 3">
    <name type="scientific">Symbiopectobacterium purcellii</name>
    <dbReference type="NCBI Taxonomy" id="2871826"/>
    <lineage>
        <taxon>Bacteria</taxon>
        <taxon>Pseudomonadati</taxon>
        <taxon>Pseudomonadota</taxon>
        <taxon>Gammaproteobacteria</taxon>
        <taxon>Enterobacterales</taxon>
        <taxon>Enterobacteriaceae</taxon>
    </lineage>
</organism>
<evidence type="ECO:0000313" key="2">
    <source>
        <dbReference type="EMBL" id="QZN96722.1"/>
    </source>
</evidence>
<keyword evidence="3" id="KW-1185">Reference proteome</keyword>
<dbReference type="EMBL" id="CP081864">
    <property type="protein sequence ID" value="QZN96722.1"/>
    <property type="molecule type" value="Genomic_DNA"/>
</dbReference>
<accession>A0ABX9ANF8</accession>
<reference evidence="2 3" key="1">
    <citation type="submission" date="2021-08" db="EMBL/GenBank/DDBJ databases">
        <title>Culture and genomic analysis of Symbiopectobacterium purcellii sp. nov. gen. nov., isolated from the leafhopper Empoasca decipiens.</title>
        <authorList>
            <person name="Nadal-Jimenez P."/>
            <person name="Siozios S."/>
            <person name="Halliday N."/>
            <person name="Camara M."/>
            <person name="Hurst G.D.D."/>
        </authorList>
    </citation>
    <scope>NUCLEOTIDE SEQUENCE [LARGE SCALE GENOMIC DNA]</scope>
    <source>
        <strain evidence="2 3">SyEd1</strain>
    </source>
</reference>
<comment type="similarity">
    <text evidence="1">Belongs to the phD/YefM antitoxin family.</text>
</comment>
<dbReference type="SUPFAM" id="SSF143120">
    <property type="entry name" value="YefM-like"/>
    <property type="match status" value="1"/>
</dbReference>
<dbReference type="InterPro" id="IPR036165">
    <property type="entry name" value="YefM-like_sf"/>
</dbReference>